<accession>A0A8K0N8F0</accession>
<dbReference type="Pfam" id="PF03478">
    <property type="entry name" value="Beta-prop_KIB1-4"/>
    <property type="match status" value="1"/>
</dbReference>
<evidence type="ECO:0000256" key="1">
    <source>
        <dbReference type="SAM" id="MobiDB-lite"/>
    </source>
</evidence>
<dbReference type="AlphaFoldDB" id="A0A8K0N8F0"/>
<evidence type="ECO:0000313" key="3">
    <source>
        <dbReference type="EMBL" id="KAG1363336.1"/>
    </source>
</evidence>
<feature type="region of interest" description="Disordered" evidence="1">
    <location>
        <begin position="185"/>
        <end position="204"/>
    </location>
</feature>
<reference evidence="3" key="2">
    <citation type="submission" date="2019-07" db="EMBL/GenBank/DDBJ databases">
        <authorList>
            <person name="Yang Y."/>
            <person name="Bocs S."/>
            <person name="Baudouin L."/>
        </authorList>
    </citation>
    <scope>NUCLEOTIDE SEQUENCE</scope>
    <source>
        <tissue evidence="3">Spear leaf of Hainan Tall coconut</tissue>
    </source>
</reference>
<feature type="compositionally biased region" description="Low complexity" evidence="1">
    <location>
        <begin position="185"/>
        <end position="196"/>
    </location>
</feature>
<gene>
    <name evidence="3" type="ORF">COCNU_11G001630</name>
</gene>
<dbReference type="EMBL" id="CM017882">
    <property type="protein sequence ID" value="KAG1363336.1"/>
    <property type="molecule type" value="Genomic_DNA"/>
</dbReference>
<dbReference type="Proteomes" id="UP000797356">
    <property type="component" value="Chromosome 11"/>
</dbReference>
<sequence length="204" mass="22833">MGSSYSSNRTGETKIDTLNSSEIETDPKIAMATTQTDPAVTEEMIDWSNLPSDIVDLVAERVATNLADYMNLLAIFPLWRPVTVDPRHLKFPPQLPWLLLTDTNANPLPFISISDVEPRSLPLPEATGKKILFSSDGWLVMEGSPTKISLLNPLTRRLIHLPPLPPCEDTYDRAMRMLAIAMSSVPTSSWPSSGSRRFQRRRRC</sequence>
<evidence type="ECO:0000313" key="4">
    <source>
        <dbReference type="Proteomes" id="UP000797356"/>
    </source>
</evidence>
<reference evidence="3" key="1">
    <citation type="journal article" date="2017" name="Gigascience">
        <title>The genome draft of coconut (Cocos nucifera).</title>
        <authorList>
            <person name="Xiao Y."/>
            <person name="Xu P."/>
            <person name="Fan H."/>
            <person name="Baudouin L."/>
            <person name="Xia W."/>
            <person name="Bocs S."/>
            <person name="Xu J."/>
            <person name="Li Q."/>
            <person name="Guo A."/>
            <person name="Zhou L."/>
            <person name="Li J."/>
            <person name="Wu Y."/>
            <person name="Ma Z."/>
            <person name="Armero A."/>
            <person name="Issali A.E."/>
            <person name="Liu N."/>
            <person name="Peng M."/>
            <person name="Yang Y."/>
        </authorList>
    </citation>
    <scope>NUCLEOTIDE SEQUENCE</scope>
    <source>
        <tissue evidence="3">Spear leaf of Hainan Tall coconut</tissue>
    </source>
</reference>
<evidence type="ECO:0000259" key="2">
    <source>
        <dbReference type="Pfam" id="PF03478"/>
    </source>
</evidence>
<dbReference type="OrthoDB" id="583300at2759"/>
<organism evidence="3 4">
    <name type="scientific">Cocos nucifera</name>
    <name type="common">Coconut palm</name>
    <dbReference type="NCBI Taxonomy" id="13894"/>
    <lineage>
        <taxon>Eukaryota</taxon>
        <taxon>Viridiplantae</taxon>
        <taxon>Streptophyta</taxon>
        <taxon>Embryophyta</taxon>
        <taxon>Tracheophyta</taxon>
        <taxon>Spermatophyta</taxon>
        <taxon>Magnoliopsida</taxon>
        <taxon>Liliopsida</taxon>
        <taxon>Arecaceae</taxon>
        <taxon>Arecoideae</taxon>
        <taxon>Cocoseae</taxon>
        <taxon>Attaleinae</taxon>
        <taxon>Cocos</taxon>
    </lineage>
</organism>
<keyword evidence="4" id="KW-1185">Reference proteome</keyword>
<dbReference type="InterPro" id="IPR005174">
    <property type="entry name" value="KIB1-4_b-propeller"/>
</dbReference>
<proteinExistence type="predicted"/>
<name>A0A8K0N8F0_COCNU</name>
<comment type="caution">
    <text evidence="3">The sequence shown here is derived from an EMBL/GenBank/DDBJ whole genome shotgun (WGS) entry which is preliminary data.</text>
</comment>
<dbReference type="PANTHER" id="PTHR33165">
    <property type="entry name" value="F-BOX DOMAIN CONTAINING PROTEIN-LIKE-RELATED"/>
    <property type="match status" value="1"/>
</dbReference>
<feature type="domain" description="KIB1-4 beta-propeller" evidence="2">
    <location>
        <begin position="110"/>
        <end position="186"/>
    </location>
</feature>
<protein>
    <submittedName>
        <fullName evidence="3">Putative F-box protein</fullName>
    </submittedName>
</protein>
<feature type="region of interest" description="Disordered" evidence="1">
    <location>
        <begin position="1"/>
        <end position="22"/>
    </location>
</feature>